<dbReference type="EMBL" id="JACJKX010000001">
    <property type="protein sequence ID" value="MBM6927738.1"/>
    <property type="molecule type" value="Genomic_DNA"/>
</dbReference>
<dbReference type="HAMAP" id="MF_01274">
    <property type="entry name" value="Pantothen_kinase_3"/>
    <property type="match status" value="1"/>
</dbReference>
<evidence type="ECO:0000256" key="6">
    <source>
        <dbReference type="ARBA" id="ARBA00012102"/>
    </source>
</evidence>
<comment type="cofactor">
    <cofactor evidence="16">
        <name>NH4(+)</name>
        <dbReference type="ChEBI" id="CHEBI:28938"/>
    </cofactor>
    <cofactor evidence="16">
        <name>K(+)</name>
        <dbReference type="ChEBI" id="CHEBI:29103"/>
    </cofactor>
    <text evidence="16">A monovalent cation. Ammonium or potassium.</text>
</comment>
<feature type="active site" description="Proton acceptor" evidence="16">
    <location>
        <position position="103"/>
    </location>
</feature>
<comment type="catalytic activity">
    <reaction evidence="1 16">
        <text>(R)-pantothenate + ATP = (R)-4'-phosphopantothenate + ADP + H(+)</text>
        <dbReference type="Rhea" id="RHEA:16373"/>
        <dbReference type="ChEBI" id="CHEBI:10986"/>
        <dbReference type="ChEBI" id="CHEBI:15378"/>
        <dbReference type="ChEBI" id="CHEBI:29032"/>
        <dbReference type="ChEBI" id="CHEBI:30616"/>
        <dbReference type="ChEBI" id="CHEBI:456216"/>
        <dbReference type="EC" id="2.7.1.33"/>
    </reaction>
</comment>
<comment type="caution">
    <text evidence="16">Lacks conserved residue(s) required for the propagation of feature annotation.</text>
</comment>
<reference evidence="17 18" key="1">
    <citation type="journal article" date="2021" name="Sci. Rep.">
        <title>The distribution of antibiotic resistance genes in chicken gut microbiota commensals.</title>
        <authorList>
            <person name="Juricova H."/>
            <person name="Matiasovicova J."/>
            <person name="Kubasova T."/>
            <person name="Cejkova D."/>
            <person name="Rychlik I."/>
        </authorList>
    </citation>
    <scope>NUCLEOTIDE SEQUENCE [LARGE SCALE GENOMIC DNA]</scope>
    <source>
        <strain evidence="17 18">An562</strain>
    </source>
</reference>
<evidence type="ECO:0000256" key="1">
    <source>
        <dbReference type="ARBA" id="ARBA00001206"/>
    </source>
</evidence>
<keyword evidence="11 16" id="KW-0067">ATP-binding</keyword>
<feature type="binding site" evidence="16">
    <location>
        <begin position="6"/>
        <end position="13"/>
    </location>
    <ligand>
        <name>ATP</name>
        <dbReference type="ChEBI" id="CHEBI:30616"/>
    </ligand>
</feature>
<keyword evidence="18" id="KW-1185">Reference proteome</keyword>
<feature type="binding site" evidence="16">
    <location>
        <begin position="101"/>
        <end position="104"/>
    </location>
    <ligand>
        <name>substrate</name>
    </ligand>
</feature>
<evidence type="ECO:0000256" key="10">
    <source>
        <dbReference type="ARBA" id="ARBA00022777"/>
    </source>
</evidence>
<evidence type="ECO:0000256" key="11">
    <source>
        <dbReference type="ARBA" id="ARBA00022840"/>
    </source>
</evidence>
<evidence type="ECO:0000256" key="16">
    <source>
        <dbReference type="HAMAP-Rule" id="MF_01274"/>
    </source>
</evidence>
<evidence type="ECO:0000256" key="7">
    <source>
        <dbReference type="ARBA" id="ARBA00022490"/>
    </source>
</evidence>
<keyword evidence="10 16" id="KW-0418">Kinase</keyword>
<dbReference type="GO" id="GO:0016301">
    <property type="term" value="F:kinase activity"/>
    <property type="evidence" value="ECO:0007669"/>
    <property type="project" value="UniProtKB-KW"/>
</dbReference>
<accession>A0ABS2GSB0</accession>
<dbReference type="EC" id="2.7.1.33" evidence="6 16"/>
<keyword evidence="7 16" id="KW-0963">Cytoplasm</keyword>
<name>A0ABS2GSB0_9BURK</name>
<evidence type="ECO:0000256" key="2">
    <source>
        <dbReference type="ARBA" id="ARBA00001958"/>
    </source>
</evidence>
<gene>
    <name evidence="16" type="primary">coaX</name>
    <name evidence="17" type="ORF">H5985_00385</name>
</gene>
<dbReference type="PANTHER" id="PTHR34265">
    <property type="entry name" value="TYPE III PANTOTHENATE KINASE"/>
    <property type="match status" value="1"/>
</dbReference>
<organism evidence="17 18">
    <name type="scientific">Parasutterella secunda</name>
    <dbReference type="NCBI Taxonomy" id="626947"/>
    <lineage>
        <taxon>Bacteria</taxon>
        <taxon>Pseudomonadati</taxon>
        <taxon>Pseudomonadota</taxon>
        <taxon>Betaproteobacteria</taxon>
        <taxon>Burkholderiales</taxon>
        <taxon>Sutterellaceae</taxon>
        <taxon>Parasutterella</taxon>
    </lineage>
</organism>
<dbReference type="Pfam" id="PF03309">
    <property type="entry name" value="Pan_kinase"/>
    <property type="match status" value="1"/>
</dbReference>
<comment type="subunit">
    <text evidence="5 16">Homodimer.</text>
</comment>
<dbReference type="NCBIfam" id="TIGR00671">
    <property type="entry name" value="baf"/>
    <property type="match status" value="1"/>
</dbReference>
<evidence type="ECO:0000256" key="8">
    <source>
        <dbReference type="ARBA" id="ARBA00022679"/>
    </source>
</evidence>
<feature type="binding site" evidence="16">
    <location>
        <position position="127"/>
    </location>
    <ligand>
        <name>ATP</name>
        <dbReference type="ChEBI" id="CHEBI:30616"/>
    </ligand>
</feature>
<evidence type="ECO:0000313" key="18">
    <source>
        <dbReference type="Proteomes" id="UP000777002"/>
    </source>
</evidence>
<keyword evidence="8 16" id="KW-0808">Transferase</keyword>
<evidence type="ECO:0000256" key="14">
    <source>
        <dbReference type="ARBA" id="ARBA00038036"/>
    </source>
</evidence>
<dbReference type="InterPro" id="IPR043129">
    <property type="entry name" value="ATPase_NBD"/>
</dbReference>
<evidence type="ECO:0000256" key="4">
    <source>
        <dbReference type="ARBA" id="ARBA00005225"/>
    </source>
</evidence>
<comment type="function">
    <text evidence="16">Catalyzes the phosphorylation of pantothenate (Pan), the first step in CoA biosynthesis.</text>
</comment>
<evidence type="ECO:0000256" key="12">
    <source>
        <dbReference type="ARBA" id="ARBA00022958"/>
    </source>
</evidence>
<comment type="subcellular location">
    <subcellularLocation>
        <location evidence="3 16">Cytoplasm</location>
    </subcellularLocation>
</comment>
<keyword evidence="9 16" id="KW-0547">Nucleotide-binding</keyword>
<evidence type="ECO:0000256" key="5">
    <source>
        <dbReference type="ARBA" id="ARBA00011738"/>
    </source>
</evidence>
<comment type="pathway">
    <text evidence="4 16">Cofactor biosynthesis; coenzyme A biosynthesis; CoA from (R)-pantothenate: step 1/5.</text>
</comment>
<evidence type="ECO:0000256" key="13">
    <source>
        <dbReference type="ARBA" id="ARBA00022993"/>
    </source>
</evidence>
<dbReference type="CDD" id="cd24015">
    <property type="entry name" value="ASKHA_NBD_PanK-III"/>
    <property type="match status" value="1"/>
</dbReference>
<keyword evidence="13 16" id="KW-0173">Coenzyme A biosynthesis</keyword>
<comment type="caution">
    <text evidence="17">The sequence shown here is derived from an EMBL/GenBank/DDBJ whole genome shotgun (WGS) entry which is preliminary data.</text>
</comment>
<comment type="similarity">
    <text evidence="14 16">Belongs to the type III pantothenate kinase family.</text>
</comment>
<feature type="binding site" evidence="16">
    <location>
        <position position="180"/>
    </location>
    <ligand>
        <name>substrate</name>
    </ligand>
</feature>
<dbReference type="PANTHER" id="PTHR34265:SF1">
    <property type="entry name" value="TYPE III PANTOTHENATE KINASE"/>
    <property type="match status" value="1"/>
</dbReference>
<proteinExistence type="inferred from homology"/>
<evidence type="ECO:0000256" key="15">
    <source>
        <dbReference type="ARBA" id="ARBA00040883"/>
    </source>
</evidence>
<dbReference type="SUPFAM" id="SSF53067">
    <property type="entry name" value="Actin-like ATPase domain"/>
    <property type="match status" value="2"/>
</dbReference>
<dbReference type="Proteomes" id="UP000777002">
    <property type="component" value="Unassembled WGS sequence"/>
</dbReference>
<evidence type="ECO:0000256" key="3">
    <source>
        <dbReference type="ARBA" id="ARBA00004496"/>
    </source>
</evidence>
<evidence type="ECO:0000313" key="17">
    <source>
        <dbReference type="EMBL" id="MBM6927738.1"/>
    </source>
</evidence>
<protein>
    <recommendedName>
        <fullName evidence="15 16">Type III pantothenate kinase</fullName>
        <ecNumber evidence="6 16">2.7.1.33</ecNumber>
    </recommendedName>
    <alternativeName>
        <fullName evidence="16">PanK-III</fullName>
    </alternativeName>
    <alternativeName>
        <fullName evidence="16">Pantothenic acid kinase</fullName>
    </alternativeName>
</protein>
<comment type="cofactor">
    <cofactor evidence="2">
        <name>K(+)</name>
        <dbReference type="ChEBI" id="CHEBI:29103"/>
    </cofactor>
</comment>
<keyword evidence="12 16" id="KW-0630">Potassium</keyword>
<dbReference type="Gene3D" id="3.30.420.40">
    <property type="match status" value="2"/>
</dbReference>
<feature type="binding site" evidence="16">
    <location>
        <position position="94"/>
    </location>
    <ligand>
        <name>substrate</name>
    </ligand>
</feature>
<dbReference type="RefSeq" id="WP_205049335.1">
    <property type="nucleotide sequence ID" value="NZ_JACJKX010000001.1"/>
</dbReference>
<evidence type="ECO:0000256" key="9">
    <source>
        <dbReference type="ARBA" id="ARBA00022741"/>
    </source>
</evidence>
<dbReference type="InterPro" id="IPR004619">
    <property type="entry name" value="Type_III_PanK"/>
</dbReference>
<sequence length="254" mass="27625">MNLLIDLGNTALKWATSDDPESPHTIVHGGSHHFFEKLRNALKEKPFAHVYGCYVTSRDLTLSVTRLIESFGIKVTWLKAQDCFNGPFSLVNSYKTPVQLGSDRWHAAIGAISFLPSQPLLVVHVGTATTVDCVFPKDGKMIFAGGRIAPGVVLMRDSLVTGTATLPKADGDYEDFPTDTMTAIVTGIVDSQLGLIERGMRVMQSHGFEPTLVLAGGAASRFAPYLKKEFPKSIVKHNLVLRGLALRAESEMLA</sequence>